<accession>A0A098S075</accession>
<dbReference type="OrthoDB" id="672438at2"/>
<dbReference type="RefSeq" id="WP_044228081.1">
    <property type="nucleotide sequence ID" value="NZ_JPOS01000088.1"/>
</dbReference>
<evidence type="ECO:0000313" key="2">
    <source>
        <dbReference type="EMBL" id="KGE85526.1"/>
    </source>
</evidence>
<dbReference type="InterPro" id="IPR018537">
    <property type="entry name" value="Peptidoglycan-bd_3"/>
</dbReference>
<gene>
    <name evidence="2" type="ORF">IX84_27170</name>
</gene>
<protein>
    <recommendedName>
        <fullName evidence="1">Peptidoglycan binding domain-containing protein</fullName>
    </recommendedName>
</protein>
<organism evidence="2 3">
    <name type="scientific">Phaeodactylibacter xiamenensis</name>
    <dbReference type="NCBI Taxonomy" id="1524460"/>
    <lineage>
        <taxon>Bacteria</taxon>
        <taxon>Pseudomonadati</taxon>
        <taxon>Bacteroidota</taxon>
        <taxon>Saprospiria</taxon>
        <taxon>Saprospirales</taxon>
        <taxon>Haliscomenobacteraceae</taxon>
        <taxon>Phaeodactylibacter</taxon>
    </lineage>
</organism>
<dbReference type="Proteomes" id="UP000029736">
    <property type="component" value="Unassembled WGS sequence"/>
</dbReference>
<proteinExistence type="predicted"/>
<dbReference type="Pfam" id="PF09374">
    <property type="entry name" value="PG_binding_3"/>
    <property type="match status" value="1"/>
</dbReference>
<feature type="domain" description="Peptidoglycan binding" evidence="1">
    <location>
        <begin position="1"/>
        <end position="60"/>
    </location>
</feature>
<evidence type="ECO:0000313" key="3">
    <source>
        <dbReference type="Proteomes" id="UP000029736"/>
    </source>
</evidence>
<name>A0A098S075_9BACT</name>
<reference evidence="2 3" key="1">
    <citation type="journal article" date="2014" name="Int. J. Syst. Evol. Microbiol.">
        <title>Phaeodactylibacter xiamenensis gen. nov., sp. nov., a member of the family Saprospiraceae isolated from the marine alga Phaeodactylum tricornutum.</title>
        <authorList>
            <person name="Chen Z.Jr."/>
            <person name="Lei X."/>
            <person name="Lai Q."/>
            <person name="Li Y."/>
            <person name="Zhang B."/>
            <person name="Zhang J."/>
            <person name="Zhang H."/>
            <person name="Yang L."/>
            <person name="Zheng W."/>
            <person name="Tian Y."/>
            <person name="Yu Z."/>
            <person name="Xu H.Jr."/>
            <person name="Zheng T."/>
        </authorList>
    </citation>
    <scope>NUCLEOTIDE SEQUENCE [LARGE SCALE GENOMIC DNA]</scope>
    <source>
        <strain evidence="2 3">KD52</strain>
    </source>
</reference>
<sequence length="77" mass="8702">MLQQTLNDLGEDLEVDGILGSLTVAVTNLQSKINGGLLYNLYRDSRLKYYEWLALQDPRKLSVLRAGKTVSITTFRN</sequence>
<evidence type="ECO:0000259" key="1">
    <source>
        <dbReference type="Pfam" id="PF09374"/>
    </source>
</evidence>
<keyword evidence="3" id="KW-1185">Reference proteome</keyword>
<dbReference type="EMBL" id="JPOS01000088">
    <property type="protein sequence ID" value="KGE85526.1"/>
    <property type="molecule type" value="Genomic_DNA"/>
</dbReference>
<dbReference type="Gene3D" id="1.20.141.10">
    <property type="entry name" value="Chitosanase, subunit A, domain 1"/>
    <property type="match status" value="1"/>
</dbReference>
<comment type="caution">
    <text evidence="2">The sequence shown here is derived from an EMBL/GenBank/DDBJ whole genome shotgun (WGS) entry which is preliminary data.</text>
</comment>
<dbReference type="AlphaFoldDB" id="A0A098S075"/>